<evidence type="ECO:0000313" key="14">
    <source>
        <dbReference type="EMBL" id="PNU01350.1"/>
    </source>
</evidence>
<feature type="transmembrane region" description="Helical" evidence="13">
    <location>
        <begin position="268"/>
        <end position="288"/>
    </location>
</feature>
<evidence type="ECO:0000256" key="6">
    <source>
        <dbReference type="ARBA" id="ARBA00022538"/>
    </source>
</evidence>
<dbReference type="Proteomes" id="UP000236151">
    <property type="component" value="Unassembled WGS sequence"/>
</dbReference>
<reference evidence="14 15" key="1">
    <citation type="submission" date="2017-06" db="EMBL/GenBank/DDBJ databases">
        <title>Investigating the central metabolism of Clostridium thermosuccinogenes.</title>
        <authorList>
            <person name="Koendjbiharie J.G."/>
            <person name="van Kranenburg R."/>
        </authorList>
    </citation>
    <scope>NUCLEOTIDE SEQUENCE [LARGE SCALE GENOMIC DNA]</scope>
    <source>
        <strain evidence="14 15">DSM 5806</strain>
    </source>
</reference>
<feature type="binding site" evidence="12">
    <location>
        <position position="313"/>
    </location>
    <ligand>
        <name>K(+)</name>
        <dbReference type="ChEBI" id="CHEBI:29103"/>
    </ligand>
</feature>
<gene>
    <name evidence="14" type="ORF">CDQ84_01400</name>
</gene>
<evidence type="ECO:0000256" key="7">
    <source>
        <dbReference type="ARBA" id="ARBA00022692"/>
    </source>
</evidence>
<keyword evidence="12" id="KW-0479">Metal-binding</keyword>
<feature type="binding site" evidence="12">
    <location>
        <position position="218"/>
    </location>
    <ligand>
        <name>K(+)</name>
        <dbReference type="ChEBI" id="CHEBI:29103"/>
    </ligand>
</feature>
<keyword evidence="10" id="KW-0406">Ion transport</keyword>
<evidence type="ECO:0000256" key="13">
    <source>
        <dbReference type="SAM" id="Phobius"/>
    </source>
</evidence>
<feature type="transmembrane region" description="Helical" evidence="13">
    <location>
        <begin position="453"/>
        <end position="473"/>
    </location>
</feature>
<evidence type="ECO:0000256" key="1">
    <source>
        <dbReference type="ARBA" id="ARBA00004429"/>
    </source>
</evidence>
<keyword evidence="6" id="KW-0633">Potassium transport</keyword>
<keyword evidence="9 13" id="KW-1133">Transmembrane helix</keyword>
<sequence length="483" mass="52200">MNYRIVLRTLGILLLCEAAAMLPSLVTAIYYRGNDIGAFAVTILLLLLFGVSMVKVKPKVKEIYARDGFAIVGIGWILISVFGAMPFYFSGAIPTVIDSFFESVSGFTTTGATILKQVEDLPRGILFWRSFTHWIGGMGVLVLTLAILPSVGARTLHIMKAESPGPAPGKLVPRIGQTAKILYAIYSLMTIVLAILLLLAGMPLYDSLIHAFGTAGTGGFSIKNTSIGAYNNIYIDVIITIFMLMSGVNFSVYYFIFKGSLKAALKNGELLLYLGIAAVSTVFIAINIHGSMFDSVGQSLRHAAFQVSSILTTTGYSTTDFNQWPELSKMILLVLMFIGGCAGSTAGGIKNIRLLILGKTIKREMVRIVHPKAVYTIKVDGKVVDEETVSGVMTFYFAFMAIFTVSLILVSIDGKDMVTTISSVATCIGNVGPGLGMVGPLGSFADYSVFSKIVLSFCMIVGRLEIFPVLLLLMPHFWKKVSI</sequence>
<evidence type="ECO:0000256" key="11">
    <source>
        <dbReference type="ARBA" id="ARBA00023136"/>
    </source>
</evidence>
<comment type="similarity">
    <text evidence="2">Belongs to the TrkH potassium transport family.</text>
</comment>
<protein>
    <submittedName>
        <fullName evidence="14">Potassium transporter KefA</fullName>
    </submittedName>
</protein>
<organism evidence="14 15">
    <name type="scientific">Clostridium thermosuccinogenes</name>
    <dbReference type="NCBI Taxonomy" id="84032"/>
    <lineage>
        <taxon>Bacteria</taxon>
        <taxon>Bacillati</taxon>
        <taxon>Bacillota</taxon>
        <taxon>Clostridia</taxon>
        <taxon>Eubacteriales</taxon>
        <taxon>Clostridiaceae</taxon>
        <taxon>Clostridium</taxon>
    </lineage>
</organism>
<evidence type="ECO:0000256" key="9">
    <source>
        <dbReference type="ARBA" id="ARBA00022989"/>
    </source>
</evidence>
<dbReference type="AlphaFoldDB" id="A0A2K2FRF2"/>
<dbReference type="GO" id="GO:0015379">
    <property type="term" value="F:potassium:chloride symporter activity"/>
    <property type="evidence" value="ECO:0007669"/>
    <property type="project" value="InterPro"/>
</dbReference>
<keyword evidence="5" id="KW-0997">Cell inner membrane</keyword>
<dbReference type="KEGG" id="cthd:CDO33_04335"/>
<keyword evidence="4" id="KW-1003">Cell membrane</keyword>
<feature type="transmembrane region" description="Helical" evidence="13">
    <location>
        <begin position="38"/>
        <end position="56"/>
    </location>
</feature>
<feature type="transmembrane region" description="Helical" evidence="13">
    <location>
        <begin position="181"/>
        <end position="205"/>
    </location>
</feature>
<evidence type="ECO:0000256" key="5">
    <source>
        <dbReference type="ARBA" id="ARBA00022519"/>
    </source>
</evidence>
<dbReference type="GO" id="GO:0046872">
    <property type="term" value="F:metal ion binding"/>
    <property type="evidence" value="ECO:0007669"/>
    <property type="project" value="UniProtKB-KW"/>
</dbReference>
<evidence type="ECO:0000256" key="2">
    <source>
        <dbReference type="ARBA" id="ARBA00009137"/>
    </source>
</evidence>
<keyword evidence="15" id="KW-1185">Reference proteome</keyword>
<evidence type="ECO:0000256" key="3">
    <source>
        <dbReference type="ARBA" id="ARBA00022448"/>
    </source>
</evidence>
<feature type="transmembrane region" description="Helical" evidence="13">
    <location>
        <begin position="131"/>
        <end position="151"/>
    </location>
</feature>
<evidence type="ECO:0000256" key="12">
    <source>
        <dbReference type="PIRSR" id="PIRSR006247-1"/>
    </source>
</evidence>
<dbReference type="InterPro" id="IPR004772">
    <property type="entry name" value="TrkH"/>
</dbReference>
<dbReference type="Pfam" id="PF02386">
    <property type="entry name" value="TrkH"/>
    <property type="match status" value="2"/>
</dbReference>
<comment type="subcellular location">
    <subcellularLocation>
        <location evidence="1">Cell inner membrane</location>
        <topology evidence="1">Multi-pass membrane protein</topology>
    </subcellularLocation>
</comment>
<evidence type="ECO:0000256" key="8">
    <source>
        <dbReference type="ARBA" id="ARBA00022958"/>
    </source>
</evidence>
<feature type="transmembrane region" description="Helical" evidence="13">
    <location>
        <begin position="68"/>
        <end position="89"/>
    </location>
</feature>
<accession>A0A2K2FRF2</accession>
<evidence type="ECO:0000256" key="10">
    <source>
        <dbReference type="ARBA" id="ARBA00023065"/>
    </source>
</evidence>
<dbReference type="PANTHER" id="PTHR32024:SF2">
    <property type="entry name" value="TRK SYSTEM POTASSIUM UPTAKE PROTEIN TRKG-RELATED"/>
    <property type="match status" value="1"/>
</dbReference>
<evidence type="ECO:0000256" key="4">
    <source>
        <dbReference type="ARBA" id="ARBA00022475"/>
    </source>
</evidence>
<dbReference type="RefSeq" id="WP_103079930.1">
    <property type="nucleotide sequence ID" value="NZ_CP021850.1"/>
</dbReference>
<feature type="binding site" evidence="12">
    <location>
        <position position="430"/>
    </location>
    <ligand>
        <name>K(+)</name>
        <dbReference type="ChEBI" id="CHEBI:29103"/>
    </ligand>
</feature>
<feature type="transmembrane region" description="Helical" evidence="13">
    <location>
        <begin position="392"/>
        <end position="412"/>
    </location>
</feature>
<feature type="transmembrane region" description="Helical" evidence="13">
    <location>
        <begin position="330"/>
        <end position="349"/>
    </location>
</feature>
<keyword evidence="3" id="KW-0813">Transport</keyword>
<dbReference type="GO" id="GO:0005886">
    <property type="term" value="C:plasma membrane"/>
    <property type="evidence" value="ECO:0007669"/>
    <property type="project" value="UniProtKB-SubCell"/>
</dbReference>
<feature type="binding site" evidence="12">
    <location>
        <position position="314"/>
    </location>
    <ligand>
        <name>K(+)</name>
        <dbReference type="ChEBI" id="CHEBI:29103"/>
    </ligand>
</feature>
<dbReference type="InterPro" id="IPR003445">
    <property type="entry name" value="Cat_transpt"/>
</dbReference>
<comment type="caution">
    <text evidence="14">The sequence shown here is derived from an EMBL/GenBank/DDBJ whole genome shotgun (WGS) entry which is preliminary data.</text>
</comment>
<dbReference type="PANTHER" id="PTHR32024">
    <property type="entry name" value="TRK SYSTEM POTASSIUM UPTAKE PROTEIN TRKG-RELATED"/>
    <property type="match status" value="1"/>
</dbReference>
<keyword evidence="8 12" id="KW-0630">Potassium</keyword>
<dbReference type="OrthoDB" id="9810952at2"/>
<proteinExistence type="inferred from homology"/>
<evidence type="ECO:0000313" key="15">
    <source>
        <dbReference type="Proteomes" id="UP000236151"/>
    </source>
</evidence>
<keyword evidence="11 13" id="KW-0472">Membrane</keyword>
<name>A0A2K2FRF2_9CLOT</name>
<feature type="binding site" evidence="12">
    <location>
        <position position="431"/>
    </location>
    <ligand>
        <name>K(+)</name>
        <dbReference type="ChEBI" id="CHEBI:29103"/>
    </ligand>
</feature>
<dbReference type="EMBL" id="NIOJ01000002">
    <property type="protein sequence ID" value="PNU01350.1"/>
    <property type="molecule type" value="Genomic_DNA"/>
</dbReference>
<feature type="binding site" evidence="12">
    <location>
        <position position="109"/>
    </location>
    <ligand>
        <name>K(+)</name>
        <dbReference type="ChEBI" id="CHEBI:29103"/>
    </ligand>
</feature>
<feature type="transmembrane region" description="Helical" evidence="13">
    <location>
        <begin position="233"/>
        <end position="256"/>
    </location>
</feature>
<keyword evidence="7 13" id="KW-0812">Transmembrane</keyword>
<dbReference type="PIRSF" id="PIRSF006247">
    <property type="entry name" value="TrkH"/>
    <property type="match status" value="1"/>
</dbReference>
<feature type="binding site" evidence="12">
    <location>
        <position position="110"/>
    </location>
    <ligand>
        <name>K(+)</name>
        <dbReference type="ChEBI" id="CHEBI:29103"/>
    </ligand>
</feature>